<dbReference type="Gene3D" id="3.40.50.2300">
    <property type="match status" value="1"/>
</dbReference>
<dbReference type="SUPFAM" id="SSF53822">
    <property type="entry name" value="Periplasmic binding protein-like I"/>
    <property type="match status" value="1"/>
</dbReference>
<name>A0ABX6IG39_9ACTN</name>
<evidence type="ECO:0000259" key="5">
    <source>
        <dbReference type="Pfam" id="PF13377"/>
    </source>
</evidence>
<keyword evidence="3" id="KW-0804">Transcription</keyword>
<organism evidence="6 7">
    <name type="scientific">Gordonia pseudamarae</name>
    <dbReference type="NCBI Taxonomy" id="2831662"/>
    <lineage>
        <taxon>Bacteria</taxon>
        <taxon>Bacillati</taxon>
        <taxon>Actinomycetota</taxon>
        <taxon>Actinomycetes</taxon>
        <taxon>Mycobacteriales</taxon>
        <taxon>Gordoniaceae</taxon>
        <taxon>Gordonia</taxon>
    </lineage>
</organism>
<feature type="region of interest" description="Disordered" evidence="4">
    <location>
        <begin position="184"/>
        <end position="215"/>
    </location>
</feature>
<dbReference type="RefSeq" id="WP_213246856.1">
    <property type="nucleotide sequence ID" value="NZ_CP045806.1"/>
</dbReference>
<evidence type="ECO:0000256" key="2">
    <source>
        <dbReference type="ARBA" id="ARBA00023125"/>
    </source>
</evidence>
<reference evidence="6" key="1">
    <citation type="journal article" date="2021" name="Nat. Microbiol.">
        <title>Cocultivation of an ultrasmall environmental parasitic bacterium with lytic ability against bacteria associated with wastewater foams.</title>
        <authorList>
            <person name="Batinovic S."/>
            <person name="Rose J.J.A."/>
            <person name="Ratcliffe J."/>
            <person name="Seviour R.J."/>
            <person name="Petrovski S."/>
        </authorList>
    </citation>
    <scope>NUCLEOTIDE SEQUENCE</scope>
    <source>
        <strain evidence="6">CON9</strain>
    </source>
</reference>
<dbReference type="CDD" id="cd06267">
    <property type="entry name" value="PBP1_LacI_sugar_binding-like"/>
    <property type="match status" value="1"/>
</dbReference>
<protein>
    <recommendedName>
        <fullName evidence="5">Transcriptional regulator LacI/GalR-like sensor domain-containing protein</fullName>
    </recommendedName>
</protein>
<evidence type="ECO:0000256" key="1">
    <source>
        <dbReference type="ARBA" id="ARBA00023015"/>
    </source>
</evidence>
<dbReference type="InterPro" id="IPR028082">
    <property type="entry name" value="Peripla_BP_I"/>
</dbReference>
<dbReference type="Pfam" id="PF13377">
    <property type="entry name" value="Peripla_BP_3"/>
    <property type="match status" value="1"/>
</dbReference>
<evidence type="ECO:0000313" key="7">
    <source>
        <dbReference type="Proteomes" id="UP001059836"/>
    </source>
</evidence>
<feature type="domain" description="Transcriptional regulator LacI/GalR-like sensor" evidence="5">
    <location>
        <begin position="59"/>
        <end position="181"/>
    </location>
</feature>
<accession>A0ABX6IG39</accession>
<proteinExistence type="predicted"/>
<dbReference type="InterPro" id="IPR046335">
    <property type="entry name" value="LacI/GalR-like_sensor"/>
</dbReference>
<sequence>MFTTCRGSTSRPTAGIQRSSGHHLCKDVCTGQWRFCTRVQTFRRNPVQTFHRFCRSPVQESSACGIGRPHRLRHTDRTATGQLIESTDRTANIGFNDMVTFGILKELRHRGIECPGEMSIVGYSDIPTADLVTPPLTTVAVDHYHMGAEAAKILLSVVDADSPTVPRSVRFPVSLVGRGSVAPMRVRRARRAPVTSPEQAGQGSPVPSGPAGTSG</sequence>
<keyword evidence="7" id="KW-1185">Reference proteome</keyword>
<dbReference type="Proteomes" id="UP001059836">
    <property type="component" value="Chromosome"/>
</dbReference>
<keyword evidence="2" id="KW-0238">DNA-binding</keyword>
<keyword evidence="1" id="KW-0805">Transcription regulation</keyword>
<gene>
    <name evidence="6" type="ORF">GII31_03490</name>
</gene>
<evidence type="ECO:0000256" key="4">
    <source>
        <dbReference type="SAM" id="MobiDB-lite"/>
    </source>
</evidence>
<dbReference type="PANTHER" id="PTHR30146:SF109">
    <property type="entry name" value="HTH-TYPE TRANSCRIPTIONAL REGULATOR GALS"/>
    <property type="match status" value="1"/>
</dbReference>
<dbReference type="EMBL" id="CP045809">
    <property type="protein sequence ID" value="QHN34106.1"/>
    <property type="molecule type" value="Genomic_DNA"/>
</dbReference>
<dbReference type="PANTHER" id="PTHR30146">
    <property type="entry name" value="LACI-RELATED TRANSCRIPTIONAL REPRESSOR"/>
    <property type="match status" value="1"/>
</dbReference>
<evidence type="ECO:0000313" key="6">
    <source>
        <dbReference type="EMBL" id="QHN34106.1"/>
    </source>
</evidence>
<evidence type="ECO:0000256" key="3">
    <source>
        <dbReference type="ARBA" id="ARBA00023163"/>
    </source>
</evidence>